<comment type="caution">
    <text evidence="1">The sequence shown here is derived from an EMBL/GenBank/DDBJ whole genome shotgun (WGS) entry which is preliminary data.</text>
</comment>
<protein>
    <submittedName>
        <fullName evidence="1">DUF488 family protein</fullName>
    </submittedName>
</protein>
<dbReference type="Proteomes" id="UP000694501">
    <property type="component" value="Unassembled WGS sequence"/>
</dbReference>
<organism evidence="1 2">
    <name type="scientific">Streptomyces tardus</name>
    <dbReference type="NCBI Taxonomy" id="2780544"/>
    <lineage>
        <taxon>Bacteria</taxon>
        <taxon>Bacillati</taxon>
        <taxon>Actinomycetota</taxon>
        <taxon>Actinomycetes</taxon>
        <taxon>Kitasatosporales</taxon>
        <taxon>Streptomycetaceae</taxon>
        <taxon>Streptomyces</taxon>
    </lineage>
</organism>
<evidence type="ECO:0000313" key="2">
    <source>
        <dbReference type="Proteomes" id="UP000694501"/>
    </source>
</evidence>
<proteinExistence type="predicted"/>
<dbReference type="PANTHER" id="PTHR36849">
    <property type="entry name" value="CYTOPLASMIC PROTEIN-RELATED"/>
    <property type="match status" value="1"/>
</dbReference>
<sequence length="125" mass="14330">MRREPRVRRVYDRREAADGKRVLVDRLWPRGLSKEAAALDEWAKDVAPGPELRRWYGHRVDRYPEFARRYRAELDTARAREALDRLAGLVQEGPVTLLTATKDLAHAHTAVLADVLLHRDGDLPG</sequence>
<evidence type="ECO:0000313" key="1">
    <source>
        <dbReference type="EMBL" id="MBU7599921.1"/>
    </source>
</evidence>
<accession>A0A949JGY8</accession>
<dbReference type="InterPro" id="IPR052552">
    <property type="entry name" value="YeaO-like"/>
</dbReference>
<gene>
    <name evidence="1" type="ORF">JGS22_020375</name>
</gene>
<dbReference type="PANTHER" id="PTHR36849:SF1">
    <property type="entry name" value="CYTOPLASMIC PROTEIN"/>
    <property type="match status" value="1"/>
</dbReference>
<reference evidence="1" key="1">
    <citation type="submission" date="2021-06" db="EMBL/GenBank/DDBJ databases">
        <title>Sequencing of actinobacteria type strains.</title>
        <authorList>
            <person name="Nguyen G.-S."/>
            <person name="Wentzel A."/>
        </authorList>
    </citation>
    <scope>NUCLEOTIDE SEQUENCE</scope>
    <source>
        <strain evidence="1">P38-E01</strain>
    </source>
</reference>
<dbReference type="EMBL" id="JAELVF020000001">
    <property type="protein sequence ID" value="MBU7599921.1"/>
    <property type="molecule type" value="Genomic_DNA"/>
</dbReference>
<name>A0A949JGY8_9ACTN</name>
<dbReference type="RefSeq" id="WP_211039952.1">
    <property type="nucleotide sequence ID" value="NZ_JAELVF020000001.1"/>
</dbReference>
<dbReference type="AlphaFoldDB" id="A0A949JGY8"/>
<keyword evidence="2" id="KW-1185">Reference proteome</keyword>
<dbReference type="Pfam" id="PF22752">
    <property type="entry name" value="DUF488-N3i"/>
    <property type="match status" value="1"/>
</dbReference>